<keyword evidence="1" id="KW-0732">Signal</keyword>
<dbReference type="PANTHER" id="PTHR36509:SF2">
    <property type="entry name" value="BLL3101 PROTEIN"/>
    <property type="match status" value="1"/>
</dbReference>
<dbReference type="PROSITE" id="PS51257">
    <property type="entry name" value="PROKAR_LIPOPROTEIN"/>
    <property type="match status" value="1"/>
</dbReference>
<dbReference type="Gene3D" id="2.60.120.600">
    <property type="entry name" value="Domain of unknown function DUF1214, C-terminal domain"/>
    <property type="match status" value="1"/>
</dbReference>
<evidence type="ECO:0000259" key="3">
    <source>
        <dbReference type="Pfam" id="PF06863"/>
    </source>
</evidence>
<evidence type="ECO:0000256" key="1">
    <source>
        <dbReference type="SAM" id="SignalP"/>
    </source>
</evidence>
<dbReference type="SUPFAM" id="SSF160935">
    <property type="entry name" value="VPA0735-like"/>
    <property type="match status" value="1"/>
</dbReference>
<dbReference type="OrthoDB" id="566266at2759"/>
<sequence>MVSKWMCVTAIVLATLGISACVPAEEAPDVASDRAPLCGGTKNCEDSEIGHTAQQAYVYGYPLMLMEYTKRALLQQPGGQVNRFLHQHRRPDPSDTAVVRPNQDTLYSVAFLDLSDGPQILDVPEVRDRYFLLQLLDGWSTSIAGSPGTANTGTEAQSFAIVGPGYEGSVDGVSGTYHLDTNLVWILGRTRIKQGERDRVEVIRTQRGYCLRSLADFQNGDRSNCERSVSLSDVGEGLLGMLLPETPPPPEIVGNMAMGRFLMELATLMADNPGYPADDALLSRFENVLGFVVGKPYTPSLSVLAAIQPAREAALRSMRAHAVGGLGQQSAGWSLALRDIGEYGDDYLRRAAVALVGFGANLPKDAIYPTSMADDRDQPLRGDQRYRLRFADNKSPPVVARFDGFWSVSLYDDIGFFIENPEQRYVVHSWELEPATDRDVDIYIGCDDRAAFDGDGLSGDDFWLPAATTDPIVLTLRMYAPGDAALPPEGGADDDLPAWTPPAIEWLGACSAL</sequence>
<dbReference type="PANTHER" id="PTHR36509">
    <property type="entry name" value="BLL3101 PROTEIN"/>
    <property type="match status" value="1"/>
</dbReference>
<dbReference type="InterPro" id="IPR037049">
    <property type="entry name" value="DUF1214_C_sf"/>
</dbReference>
<evidence type="ECO:0000313" key="4">
    <source>
        <dbReference type="EMBL" id="CAD7695913.1"/>
    </source>
</evidence>
<protein>
    <recommendedName>
        <fullName evidence="6">DUF1254 domain-containing protein</fullName>
    </recommendedName>
</protein>
<feature type="domain" description="DUF1214" evidence="2">
    <location>
        <begin position="366"/>
        <end position="482"/>
    </location>
</feature>
<comment type="caution">
    <text evidence="4">The sequence shown here is derived from an EMBL/GenBank/DDBJ whole genome shotgun (WGS) entry which is preliminary data.</text>
</comment>
<feature type="domain" description="DUF1254" evidence="3">
    <location>
        <begin position="81"/>
        <end position="210"/>
    </location>
</feature>
<dbReference type="AlphaFoldDB" id="A0A8S1IXI7"/>
<dbReference type="Pfam" id="PF06742">
    <property type="entry name" value="DUF1214"/>
    <property type="match status" value="1"/>
</dbReference>
<feature type="chain" id="PRO_5035749634" description="DUF1254 domain-containing protein" evidence="1">
    <location>
        <begin position="21"/>
        <end position="513"/>
    </location>
</feature>
<feature type="signal peptide" evidence="1">
    <location>
        <begin position="1"/>
        <end position="20"/>
    </location>
</feature>
<evidence type="ECO:0000313" key="5">
    <source>
        <dbReference type="Proteomes" id="UP000708148"/>
    </source>
</evidence>
<dbReference type="Pfam" id="PF06863">
    <property type="entry name" value="DUF1254"/>
    <property type="match status" value="1"/>
</dbReference>
<proteinExistence type="predicted"/>
<evidence type="ECO:0008006" key="6">
    <source>
        <dbReference type="Google" id="ProtNLM"/>
    </source>
</evidence>
<dbReference type="InterPro" id="IPR010679">
    <property type="entry name" value="DUF1254"/>
</dbReference>
<dbReference type="InterPro" id="IPR010621">
    <property type="entry name" value="DUF1214"/>
</dbReference>
<gene>
    <name evidence="4" type="ORF">OSTQU699_LOCUS1274</name>
</gene>
<dbReference type="Proteomes" id="UP000708148">
    <property type="component" value="Unassembled WGS sequence"/>
</dbReference>
<name>A0A8S1IXI7_9CHLO</name>
<evidence type="ECO:0000259" key="2">
    <source>
        <dbReference type="Pfam" id="PF06742"/>
    </source>
</evidence>
<organism evidence="4 5">
    <name type="scientific">Ostreobium quekettii</name>
    <dbReference type="NCBI Taxonomy" id="121088"/>
    <lineage>
        <taxon>Eukaryota</taxon>
        <taxon>Viridiplantae</taxon>
        <taxon>Chlorophyta</taxon>
        <taxon>core chlorophytes</taxon>
        <taxon>Ulvophyceae</taxon>
        <taxon>TCBD clade</taxon>
        <taxon>Bryopsidales</taxon>
        <taxon>Ostreobineae</taxon>
        <taxon>Ostreobiaceae</taxon>
        <taxon>Ostreobium</taxon>
    </lineage>
</organism>
<dbReference type="Gene3D" id="2.60.40.1610">
    <property type="entry name" value="Domain of unknown function DUF1254"/>
    <property type="match status" value="1"/>
</dbReference>
<dbReference type="InterPro" id="IPR037050">
    <property type="entry name" value="DUF1254_sf"/>
</dbReference>
<keyword evidence="5" id="KW-1185">Reference proteome</keyword>
<dbReference type="EMBL" id="CAJHUC010000407">
    <property type="protein sequence ID" value="CAD7695913.1"/>
    <property type="molecule type" value="Genomic_DNA"/>
</dbReference>
<accession>A0A8S1IXI7</accession>
<reference evidence="4" key="1">
    <citation type="submission" date="2020-12" db="EMBL/GenBank/DDBJ databases">
        <authorList>
            <person name="Iha C."/>
        </authorList>
    </citation>
    <scope>NUCLEOTIDE SEQUENCE</scope>
</reference>